<dbReference type="AlphaFoldDB" id="A0A8H4LUV8"/>
<protein>
    <recommendedName>
        <fullName evidence="3">Carboxylesterase type B domain-containing protein</fullName>
    </recommendedName>
</protein>
<dbReference type="InterPro" id="IPR029058">
    <property type="entry name" value="AB_hydrolase_fold"/>
</dbReference>
<dbReference type="EMBL" id="JAAVMX010000008">
    <property type="protein sequence ID" value="KAF4505859.1"/>
    <property type="molecule type" value="Genomic_DNA"/>
</dbReference>
<dbReference type="Gene3D" id="3.40.50.1820">
    <property type="entry name" value="alpha/beta hydrolase"/>
    <property type="match status" value="1"/>
</dbReference>
<accession>A0A8H4LUV8</accession>
<evidence type="ECO:0008006" key="3">
    <source>
        <dbReference type="Google" id="ProtNLM"/>
    </source>
</evidence>
<proteinExistence type="predicted"/>
<organism evidence="1 2">
    <name type="scientific">Ophiocordyceps sinensis</name>
    <dbReference type="NCBI Taxonomy" id="72228"/>
    <lineage>
        <taxon>Eukaryota</taxon>
        <taxon>Fungi</taxon>
        <taxon>Dikarya</taxon>
        <taxon>Ascomycota</taxon>
        <taxon>Pezizomycotina</taxon>
        <taxon>Sordariomycetes</taxon>
        <taxon>Hypocreomycetidae</taxon>
        <taxon>Hypocreales</taxon>
        <taxon>Ophiocordycipitaceae</taxon>
        <taxon>Ophiocordyceps</taxon>
    </lineage>
</organism>
<evidence type="ECO:0000313" key="1">
    <source>
        <dbReference type="EMBL" id="KAF4505859.1"/>
    </source>
</evidence>
<dbReference type="OrthoDB" id="10031169at2759"/>
<dbReference type="SUPFAM" id="SSF53474">
    <property type="entry name" value="alpha/beta-Hydrolases"/>
    <property type="match status" value="1"/>
</dbReference>
<comment type="caution">
    <text evidence="1">The sequence shown here is derived from an EMBL/GenBank/DDBJ whole genome shotgun (WGS) entry which is preliminary data.</text>
</comment>
<name>A0A8H4LUV8_9HYPO</name>
<reference evidence="1 2" key="1">
    <citation type="journal article" date="2020" name="Genome Biol. Evol.">
        <title>A new high-quality draft genome assembly of the Chinese cordyceps Ophiocordyceps sinensis.</title>
        <authorList>
            <person name="Shu R."/>
            <person name="Zhang J."/>
            <person name="Meng Q."/>
            <person name="Zhang H."/>
            <person name="Zhou G."/>
            <person name="Li M."/>
            <person name="Wu P."/>
            <person name="Zhao Y."/>
            <person name="Chen C."/>
            <person name="Qin Q."/>
        </authorList>
    </citation>
    <scope>NUCLEOTIDE SEQUENCE [LARGE SCALE GENOMIC DNA]</scope>
    <source>
        <strain evidence="1 2">IOZ07</strain>
    </source>
</reference>
<evidence type="ECO:0000313" key="2">
    <source>
        <dbReference type="Proteomes" id="UP000557566"/>
    </source>
</evidence>
<gene>
    <name evidence="1" type="ORF">G6O67_007763</name>
</gene>
<sequence length="129" mass="14794">MTPWCGRLAAAGAPRTASSVYVNLFQATPRDKLNDRRLPVWSYLSSYDYGTPFLGNFHGSDALHIFFGIWPNKAMRSTRTCYFNFVYNLDPNIGVGSYSRWAWSNDYIKDDFRSGAEAWLDDNSHLLHI</sequence>
<keyword evidence="2" id="KW-1185">Reference proteome</keyword>
<dbReference type="Proteomes" id="UP000557566">
    <property type="component" value="Unassembled WGS sequence"/>
</dbReference>